<proteinExistence type="predicted"/>
<dbReference type="Proteomes" id="UP000035503">
    <property type="component" value="Chromosome"/>
</dbReference>
<dbReference type="PATRIC" id="fig|1277257.4.peg.123"/>
<keyword evidence="3" id="KW-1185">Reference proteome</keyword>
<organism evidence="2 3">
    <name type="scientific">Candidatus Liberibacter africanus PTSAPSY</name>
    <dbReference type="NCBI Taxonomy" id="1277257"/>
    <lineage>
        <taxon>Bacteria</taxon>
        <taxon>Pseudomonadati</taxon>
        <taxon>Pseudomonadota</taxon>
        <taxon>Alphaproteobacteria</taxon>
        <taxon>Hyphomicrobiales</taxon>
        <taxon>Rhizobiaceae</taxon>
        <taxon>Liberibacter</taxon>
    </lineage>
</organism>
<dbReference type="AlphaFoldDB" id="A0A0G3I3C9"/>
<keyword evidence="1" id="KW-0812">Transmembrane</keyword>
<evidence type="ECO:0000256" key="1">
    <source>
        <dbReference type="SAM" id="Phobius"/>
    </source>
</evidence>
<protein>
    <submittedName>
        <fullName evidence="2">Uncharacterized protein</fullName>
    </submittedName>
</protein>
<accession>A0A0G3I3C9</accession>
<dbReference type="KEGG" id="lau:G293_00545"/>
<keyword evidence="1" id="KW-0472">Membrane</keyword>
<sequence length="71" mass="8543">MPWEDRKEILKHRVKDQLVWDRIKSELNINQLNKWHYCRYTVLILLLIVLGLLKAHLILALAHSQLSFLQI</sequence>
<reference evidence="2 3" key="1">
    <citation type="journal article" date="2015" name="Genome Announc.">
        <title>Complete Genome Sequence of 'Candidatus Liberibacter africanus,' a Bacterium Associated with Citrus Huanglongbing.</title>
        <authorList>
            <person name="Lin H."/>
            <person name="Pietersen G."/>
            <person name="Han C."/>
            <person name="Read D.A."/>
            <person name="Lou B."/>
            <person name="Gupta G."/>
            <person name="Civerolo E.L."/>
        </authorList>
    </citation>
    <scope>NUCLEOTIDE SEQUENCE [LARGE SCALE GENOMIC DNA]</scope>
    <source>
        <strain evidence="2 3">PTSAPSY</strain>
    </source>
</reference>
<evidence type="ECO:0000313" key="3">
    <source>
        <dbReference type="Proteomes" id="UP000035503"/>
    </source>
</evidence>
<dbReference type="EMBL" id="CP004021">
    <property type="protein sequence ID" value="AKK19755.1"/>
    <property type="molecule type" value="Genomic_DNA"/>
</dbReference>
<feature type="transmembrane region" description="Helical" evidence="1">
    <location>
        <begin position="40"/>
        <end position="62"/>
    </location>
</feature>
<evidence type="ECO:0000313" key="2">
    <source>
        <dbReference type="EMBL" id="AKK19755.1"/>
    </source>
</evidence>
<name>A0A0G3I3C9_LIBAF</name>
<keyword evidence="1" id="KW-1133">Transmembrane helix</keyword>
<gene>
    <name evidence="2" type="ORF">G293_00545</name>
</gene>